<proteinExistence type="predicted"/>
<dbReference type="Pfam" id="PF03169">
    <property type="entry name" value="OPT"/>
    <property type="match status" value="1"/>
</dbReference>
<organism evidence="7 8">
    <name type="scientific">Saprolegnia diclina (strain VS20)</name>
    <dbReference type="NCBI Taxonomy" id="1156394"/>
    <lineage>
        <taxon>Eukaryota</taxon>
        <taxon>Sar</taxon>
        <taxon>Stramenopiles</taxon>
        <taxon>Oomycota</taxon>
        <taxon>Saprolegniomycetes</taxon>
        <taxon>Saprolegniales</taxon>
        <taxon>Saprolegniaceae</taxon>
        <taxon>Saprolegnia</taxon>
    </lineage>
</organism>
<dbReference type="GO" id="GO:0035673">
    <property type="term" value="F:oligopeptide transmembrane transporter activity"/>
    <property type="evidence" value="ECO:0007669"/>
    <property type="project" value="InterPro"/>
</dbReference>
<dbReference type="STRING" id="1156394.T0PIF2"/>
<reference evidence="7 8" key="1">
    <citation type="submission" date="2012-04" db="EMBL/GenBank/DDBJ databases">
        <title>The Genome Sequence of Saprolegnia declina VS20.</title>
        <authorList>
            <consortium name="The Broad Institute Genome Sequencing Platform"/>
            <person name="Russ C."/>
            <person name="Nusbaum C."/>
            <person name="Tyler B."/>
            <person name="van West P."/>
            <person name="Dieguez-Uribeondo J."/>
            <person name="de Bruijn I."/>
            <person name="Tripathy S."/>
            <person name="Jiang R."/>
            <person name="Young S.K."/>
            <person name="Zeng Q."/>
            <person name="Gargeya S."/>
            <person name="Fitzgerald M."/>
            <person name="Haas B."/>
            <person name="Abouelleil A."/>
            <person name="Alvarado L."/>
            <person name="Arachchi H.M."/>
            <person name="Berlin A."/>
            <person name="Chapman S.B."/>
            <person name="Goldberg J."/>
            <person name="Griggs A."/>
            <person name="Gujja S."/>
            <person name="Hansen M."/>
            <person name="Howarth C."/>
            <person name="Imamovic A."/>
            <person name="Larimer J."/>
            <person name="McCowen C."/>
            <person name="Montmayeur A."/>
            <person name="Murphy C."/>
            <person name="Neiman D."/>
            <person name="Pearson M."/>
            <person name="Priest M."/>
            <person name="Roberts A."/>
            <person name="Saif S."/>
            <person name="Shea T."/>
            <person name="Sisk P."/>
            <person name="Sykes S."/>
            <person name="Wortman J."/>
            <person name="Nusbaum C."/>
            <person name="Birren B."/>
        </authorList>
    </citation>
    <scope>NUCLEOTIDE SEQUENCE [LARGE SCALE GENOMIC DNA]</scope>
    <source>
        <strain evidence="7 8">VS20</strain>
    </source>
</reference>
<evidence type="ECO:0000256" key="2">
    <source>
        <dbReference type="ARBA" id="ARBA00022448"/>
    </source>
</evidence>
<dbReference type="VEuPathDB" id="FungiDB:SDRG_16976"/>
<evidence type="ECO:0000313" key="8">
    <source>
        <dbReference type="Proteomes" id="UP000030762"/>
    </source>
</evidence>
<dbReference type="InParanoid" id="T0PIF2"/>
<name>T0PIF2_SAPDV</name>
<dbReference type="EMBL" id="JH767302">
    <property type="protein sequence ID" value="EQC25149.1"/>
    <property type="molecule type" value="Genomic_DNA"/>
</dbReference>
<dbReference type="PANTHER" id="PTHR31645:SF0">
    <property type="entry name" value="OLIGOPEPTIDE TRANSPORTER YGL114W-RELATED"/>
    <property type="match status" value="1"/>
</dbReference>
<evidence type="ECO:0000256" key="3">
    <source>
        <dbReference type="ARBA" id="ARBA00022692"/>
    </source>
</evidence>
<keyword evidence="3 6" id="KW-0812">Transmembrane</keyword>
<feature type="transmembrane region" description="Helical" evidence="6">
    <location>
        <begin position="125"/>
        <end position="150"/>
    </location>
</feature>
<evidence type="ECO:0000256" key="1">
    <source>
        <dbReference type="ARBA" id="ARBA00004141"/>
    </source>
</evidence>
<feature type="transmembrane region" description="Helical" evidence="6">
    <location>
        <begin position="194"/>
        <end position="215"/>
    </location>
</feature>
<evidence type="ECO:0000256" key="4">
    <source>
        <dbReference type="ARBA" id="ARBA00022989"/>
    </source>
</evidence>
<dbReference type="RefSeq" id="XP_008621431.1">
    <property type="nucleotide sequence ID" value="XM_008623209.1"/>
</dbReference>
<dbReference type="Proteomes" id="UP000030762">
    <property type="component" value="Unassembled WGS sequence"/>
</dbReference>
<dbReference type="OrthoDB" id="627262at2759"/>
<dbReference type="GO" id="GO:0016020">
    <property type="term" value="C:membrane"/>
    <property type="evidence" value="ECO:0007669"/>
    <property type="project" value="UniProtKB-SubCell"/>
</dbReference>
<keyword evidence="2" id="KW-0813">Transport</keyword>
<evidence type="ECO:0000256" key="5">
    <source>
        <dbReference type="ARBA" id="ARBA00023136"/>
    </source>
</evidence>
<sequence length="223" mass="25140">MRLLFPSGTATAYMIKTLHTSKEVVEYQWNLLLKAGVISYCWSIFLFCFDGFGSFPIFGMKAAGFGWTLDWAPGTFAIALMLPLRVMCSIFFGNIVASAIMTPYLKAYKLHDWFEAKDVSGLKAYYTFTAVSIICVDAVYCIFKIAYMLYKVYTKKTPLQEAHEVKGDENDELTHAQRQAYLDKIFDAAHVPTWSWISGLIAFAAVSVVVISLVFPQVHWVSA</sequence>
<comment type="subcellular location">
    <subcellularLocation>
        <location evidence="1">Membrane</location>
        <topology evidence="1">Multi-pass membrane protein</topology>
    </subcellularLocation>
</comment>
<evidence type="ECO:0000256" key="6">
    <source>
        <dbReference type="SAM" id="Phobius"/>
    </source>
</evidence>
<keyword evidence="4 6" id="KW-1133">Transmembrane helix</keyword>
<keyword evidence="8" id="KW-1185">Reference proteome</keyword>
<accession>T0PIF2</accession>
<protein>
    <submittedName>
        <fullName evidence="7">Uncharacterized protein</fullName>
    </submittedName>
</protein>
<feature type="transmembrane region" description="Helical" evidence="6">
    <location>
        <begin position="79"/>
        <end position="105"/>
    </location>
</feature>
<feature type="transmembrane region" description="Helical" evidence="6">
    <location>
        <begin position="37"/>
        <end position="58"/>
    </location>
</feature>
<evidence type="ECO:0000313" key="7">
    <source>
        <dbReference type="EMBL" id="EQC25149.1"/>
    </source>
</evidence>
<dbReference type="InterPro" id="IPR004813">
    <property type="entry name" value="OPT"/>
</dbReference>
<dbReference type="AlphaFoldDB" id="T0PIF2"/>
<dbReference type="InterPro" id="IPR045035">
    <property type="entry name" value="YSL-like"/>
</dbReference>
<keyword evidence="5 6" id="KW-0472">Membrane</keyword>
<dbReference type="GeneID" id="19957703"/>
<dbReference type="PANTHER" id="PTHR31645">
    <property type="entry name" value="OLIGOPEPTIDE TRANSPORTER YGL114W-RELATED"/>
    <property type="match status" value="1"/>
</dbReference>
<gene>
    <name evidence="7" type="ORF">SDRG_16976</name>
</gene>